<evidence type="ECO:0000256" key="1">
    <source>
        <dbReference type="SAM" id="SignalP"/>
    </source>
</evidence>
<dbReference type="AlphaFoldDB" id="Q6IJL1"/>
<gene>
    <name evidence="2" type="ORF">HDC14665</name>
</gene>
<organism evidence="2">
    <name type="scientific">Drosophila melanogaster</name>
    <name type="common">Fruit fly</name>
    <dbReference type="NCBI Taxonomy" id="7227"/>
    <lineage>
        <taxon>Eukaryota</taxon>
        <taxon>Metazoa</taxon>
        <taxon>Ecdysozoa</taxon>
        <taxon>Arthropoda</taxon>
        <taxon>Hexapoda</taxon>
        <taxon>Insecta</taxon>
        <taxon>Pterygota</taxon>
        <taxon>Neoptera</taxon>
        <taxon>Endopterygota</taxon>
        <taxon>Diptera</taxon>
        <taxon>Brachycera</taxon>
        <taxon>Muscomorpha</taxon>
        <taxon>Ephydroidea</taxon>
        <taxon>Drosophilidae</taxon>
        <taxon>Drosophila</taxon>
        <taxon>Sophophora</taxon>
    </lineage>
</organism>
<feature type="chain" id="PRO_5004274540" evidence="1">
    <location>
        <begin position="31"/>
        <end position="146"/>
    </location>
</feature>
<sequence>MNGLSCRLVPGFWTPAMLLLLQTTVEVCVGLHWRWPGQGVVVTLVRRAGGPRSLELTKAVTAAVSVAAADAHLIPAQECDQRTHVANEHHFHIYTYNYTTPIPFFSSNPIPSIRTDPAVAVNFNYALDVDGWIRAALRPPTARKSN</sequence>
<reference evidence="2" key="1">
    <citation type="journal article" date="2003" name="Genome Biol.">
        <title>An integrated gene annotation and transcriptional profiling approach towards the full gene content of the Drosophila genome.</title>
        <authorList>
            <person name="Hild M."/>
            <person name="Beckmann B."/>
            <person name="Haas S.A."/>
            <person name="Koch B."/>
            <person name="Solovyev V."/>
            <person name="Busold C."/>
            <person name="Fellenberg K."/>
            <person name="Boutros M."/>
            <person name="Vingron M."/>
            <person name="Sauer F."/>
            <person name="Hoheisel J.D."/>
            <person name="Paro R."/>
        </authorList>
    </citation>
    <scope>NUCLEOTIDE SEQUENCE</scope>
</reference>
<dbReference type="EMBL" id="BK002705">
    <property type="protein sequence ID" value="DAA04210.1"/>
    <property type="molecule type" value="Genomic_DNA"/>
</dbReference>
<feature type="signal peptide" evidence="1">
    <location>
        <begin position="1"/>
        <end position="30"/>
    </location>
</feature>
<proteinExistence type="predicted"/>
<evidence type="ECO:0000313" key="2">
    <source>
        <dbReference type="EMBL" id="DAA04210.1"/>
    </source>
</evidence>
<keyword evidence="1" id="KW-0732">Signal</keyword>
<protein>
    <submittedName>
        <fullName evidence="2">HDC14665</fullName>
    </submittedName>
</protein>
<name>Q6IJL1_DROME</name>
<accession>Q6IJL1</accession>